<feature type="signal peptide" evidence="6">
    <location>
        <begin position="1"/>
        <end position="18"/>
    </location>
</feature>
<dbReference type="FunFam" id="2.60.40.10:FF:000348">
    <property type="entry name" value="Interleukin 20 receptor subunit alpha"/>
    <property type="match status" value="1"/>
</dbReference>
<feature type="domain" description="Interferon/interleukin receptor" evidence="8">
    <location>
        <begin position="128"/>
        <end position="233"/>
    </location>
</feature>
<reference evidence="9" key="3">
    <citation type="submission" date="2025-09" db="UniProtKB">
        <authorList>
            <consortium name="Ensembl"/>
        </authorList>
    </citation>
    <scope>IDENTIFICATION</scope>
</reference>
<dbReference type="GeneID" id="111578307"/>
<dbReference type="Pfam" id="PF09294">
    <property type="entry name" value="Interfer-bind"/>
    <property type="match status" value="1"/>
</dbReference>
<dbReference type="InterPro" id="IPR003961">
    <property type="entry name" value="FN3_dom"/>
</dbReference>
<evidence type="ECO:0000256" key="3">
    <source>
        <dbReference type="ARBA" id="ARBA00023157"/>
    </source>
</evidence>
<dbReference type="Gene3D" id="2.60.40.10">
    <property type="entry name" value="Immunoglobulins"/>
    <property type="match status" value="2"/>
</dbReference>
<keyword evidence="3" id="KW-1015">Disulfide bond</keyword>
<keyword evidence="4" id="KW-0675">Receptor</keyword>
<name>A0AAQ5Y4G5_AMPOC</name>
<evidence type="ECO:0008006" key="11">
    <source>
        <dbReference type="Google" id="ProtNLM"/>
    </source>
</evidence>
<evidence type="ECO:0000313" key="9">
    <source>
        <dbReference type="Ensembl" id="ENSAOCP00000047887.1"/>
    </source>
</evidence>
<dbReference type="KEGG" id="aoce:111578307"/>
<keyword evidence="5" id="KW-0472">Membrane</keyword>
<proteinExistence type="inferred from homology"/>
<dbReference type="Ensembl" id="ENSAOCT00000039257.1">
    <property type="protein sequence ID" value="ENSAOCP00000047887.1"/>
    <property type="gene ID" value="ENSAOCG00000027350.1"/>
</dbReference>
<dbReference type="GO" id="GO:0004896">
    <property type="term" value="F:cytokine receptor activity"/>
    <property type="evidence" value="ECO:0007669"/>
    <property type="project" value="TreeGrafter"/>
</dbReference>
<keyword evidence="5" id="KW-1133">Transmembrane helix</keyword>
<organism evidence="9 10">
    <name type="scientific">Amphiprion ocellaris</name>
    <name type="common">Clown anemonefish</name>
    <dbReference type="NCBI Taxonomy" id="80972"/>
    <lineage>
        <taxon>Eukaryota</taxon>
        <taxon>Metazoa</taxon>
        <taxon>Chordata</taxon>
        <taxon>Craniata</taxon>
        <taxon>Vertebrata</taxon>
        <taxon>Euteleostomi</taxon>
        <taxon>Actinopterygii</taxon>
        <taxon>Neopterygii</taxon>
        <taxon>Teleostei</taxon>
        <taxon>Neoteleostei</taxon>
        <taxon>Acanthomorphata</taxon>
        <taxon>Ovalentaria</taxon>
        <taxon>Pomacentridae</taxon>
        <taxon>Amphiprion</taxon>
    </lineage>
</organism>
<evidence type="ECO:0000256" key="2">
    <source>
        <dbReference type="ARBA" id="ARBA00022729"/>
    </source>
</evidence>
<protein>
    <recommendedName>
        <fullName evidence="11">Fibronectin type-III domain-containing protein</fullName>
    </recommendedName>
</protein>
<dbReference type="InterPro" id="IPR050650">
    <property type="entry name" value="Type-II_Cytokine-TF_Rcpt"/>
</dbReference>
<dbReference type="RefSeq" id="XP_023140763.1">
    <property type="nucleotide sequence ID" value="XM_023284995.3"/>
</dbReference>
<dbReference type="Pfam" id="PF01108">
    <property type="entry name" value="Tissue_fac"/>
    <property type="match status" value="1"/>
</dbReference>
<reference evidence="9 10" key="1">
    <citation type="submission" date="2022-01" db="EMBL/GenBank/DDBJ databases">
        <title>A chromosome-scale genome assembly of the false clownfish, Amphiprion ocellaris.</title>
        <authorList>
            <person name="Ryu T."/>
        </authorList>
    </citation>
    <scope>NUCLEOTIDE SEQUENCE [LARGE SCALE GENOMIC DNA]</scope>
</reference>
<evidence type="ECO:0000256" key="1">
    <source>
        <dbReference type="ARBA" id="ARBA00005399"/>
    </source>
</evidence>
<dbReference type="InterPro" id="IPR036116">
    <property type="entry name" value="FN3_sf"/>
</dbReference>
<accession>A0AAQ5Y4G5</accession>
<evidence type="ECO:0000313" key="10">
    <source>
        <dbReference type="Proteomes" id="UP001501940"/>
    </source>
</evidence>
<dbReference type="AlphaFoldDB" id="A0AAQ5Y4G5"/>
<dbReference type="SUPFAM" id="SSF49265">
    <property type="entry name" value="Fibronectin type III"/>
    <property type="match status" value="2"/>
</dbReference>
<evidence type="ECO:0000259" key="7">
    <source>
        <dbReference type="Pfam" id="PF01108"/>
    </source>
</evidence>
<evidence type="ECO:0000256" key="4">
    <source>
        <dbReference type="ARBA" id="ARBA00023170"/>
    </source>
</evidence>
<sequence>MWKVVVFLNLWILHCTVSSSPPSPVNVSFSSLNLRNVLHWFPADGTPDHTHFNVEYAIYGDSIKGSKGRRVNWRAVKKCTEIVRTWCDLSNEMCDLEQGYHARVRAVGRKSSSKWTVTRRRFDPKLDTSFGPPLVSVEIENDGLTINLKGPMRYQPNNQTPVVSMATLYPQMTYIVSIRNNQRNQVHHFSVDTGPFKYQLLDYNTEYCFSAESKFLSMPIQCQSSAWQCITTPKDPVVVQMQWVVVGIVVPSLCVCVMVVAAYFLYHYLTGKGQKNPYILNPPSFHPPPLTFPPENLNFILISIIKDDSPSDACSVASNPACSKPQLCITSAAPPCSYFPQGSETPPLPGEPWDDSSIDYGFISTTPRINVGRRDKGEEGMKEDDHPIGSYAPQAKSVHICRQIQVAEVNTPVQVHAWSQVNPIVPEVNRKQEFPGLFINKNQQNDLFTVPLNLNKEVGREEKMDEEMRARADRKKEVDKDENMPLLSGYTTQNIQNMPHSDQSALLSDDYGVLRPAAAQYAEEDDGYDDEEEQGAICVNWDPETRELQLPEFNGEEGLDRLMLPYAGRQDRMADEDEEAFVMKGELKLENVFVRQASEEDEAQREVEQGRETGWQVDDILSKWNLTISMDQ</sequence>
<feature type="transmembrane region" description="Helical" evidence="5">
    <location>
        <begin position="243"/>
        <end position="266"/>
    </location>
</feature>
<evidence type="ECO:0000256" key="6">
    <source>
        <dbReference type="SAM" id="SignalP"/>
    </source>
</evidence>
<dbReference type="PANTHER" id="PTHR20859">
    <property type="entry name" value="INTERFERON/INTERLEUKIN RECEPTOR"/>
    <property type="match status" value="1"/>
</dbReference>
<dbReference type="Proteomes" id="UP001501940">
    <property type="component" value="Chromosome 12"/>
</dbReference>
<dbReference type="InterPro" id="IPR013783">
    <property type="entry name" value="Ig-like_fold"/>
</dbReference>
<dbReference type="InterPro" id="IPR015373">
    <property type="entry name" value="Interferon/interleukin_rcp_dom"/>
</dbReference>
<dbReference type="PANTHER" id="PTHR20859:SF86">
    <property type="entry name" value="INTERLEUKIN-20 RECEPTOR SUBUNIT ALPHA"/>
    <property type="match status" value="1"/>
</dbReference>
<dbReference type="GeneTree" id="ENSGT00940000157314"/>
<dbReference type="CTD" id="53832"/>
<evidence type="ECO:0000259" key="8">
    <source>
        <dbReference type="Pfam" id="PF09294"/>
    </source>
</evidence>
<feature type="domain" description="Fibronectin type-III" evidence="7">
    <location>
        <begin position="13"/>
        <end position="115"/>
    </location>
</feature>
<evidence type="ECO:0000256" key="5">
    <source>
        <dbReference type="SAM" id="Phobius"/>
    </source>
</evidence>
<dbReference type="GO" id="GO:0005886">
    <property type="term" value="C:plasma membrane"/>
    <property type="evidence" value="ECO:0007669"/>
    <property type="project" value="TreeGrafter"/>
</dbReference>
<feature type="chain" id="PRO_5043859971" description="Fibronectin type-III domain-containing protein" evidence="6">
    <location>
        <begin position="19"/>
        <end position="632"/>
    </location>
</feature>
<keyword evidence="5" id="KW-0812">Transmembrane</keyword>
<reference evidence="9" key="2">
    <citation type="submission" date="2025-08" db="UniProtKB">
        <authorList>
            <consortium name="Ensembl"/>
        </authorList>
    </citation>
    <scope>IDENTIFICATION</scope>
</reference>
<comment type="similarity">
    <text evidence="1">Belongs to the type II cytokine receptor family.</text>
</comment>
<keyword evidence="10" id="KW-1185">Reference proteome</keyword>
<keyword evidence="2 6" id="KW-0732">Signal</keyword>